<dbReference type="EC" id="1.1.1.133" evidence="2"/>
<comment type="caution">
    <text evidence="2">The sequence shown here is derived from an EMBL/GenBank/DDBJ whole genome shotgun (WGS) entry which is preliminary data.</text>
</comment>
<dbReference type="Gene3D" id="3.40.50.720">
    <property type="entry name" value="NAD(P)-binding Rossmann-like Domain"/>
    <property type="match status" value="1"/>
</dbReference>
<dbReference type="CDD" id="cd05254">
    <property type="entry name" value="dTDP_HR_like_SDR_e"/>
    <property type="match status" value="1"/>
</dbReference>
<dbReference type="SUPFAM" id="SSF51735">
    <property type="entry name" value="NAD(P)-binding Rossmann-fold domains"/>
    <property type="match status" value="1"/>
</dbReference>
<keyword evidence="2" id="KW-0560">Oxidoreductase</keyword>
<dbReference type="InterPro" id="IPR005913">
    <property type="entry name" value="dTDP_dehydrorham_reduct"/>
</dbReference>
<dbReference type="EMBL" id="VSSQ01000049">
    <property type="protein sequence ID" value="MPL69884.1"/>
    <property type="molecule type" value="Genomic_DNA"/>
</dbReference>
<evidence type="ECO:0000313" key="2">
    <source>
        <dbReference type="EMBL" id="MPL69884.1"/>
    </source>
</evidence>
<reference evidence="2" key="1">
    <citation type="submission" date="2019-08" db="EMBL/GenBank/DDBJ databases">
        <authorList>
            <person name="Kucharzyk K."/>
            <person name="Murdoch R.W."/>
            <person name="Higgins S."/>
            <person name="Loffler F."/>
        </authorList>
    </citation>
    <scope>NUCLEOTIDE SEQUENCE</scope>
</reference>
<proteinExistence type="predicted"/>
<dbReference type="PANTHER" id="PTHR10491:SF4">
    <property type="entry name" value="METHIONINE ADENOSYLTRANSFERASE 2 SUBUNIT BETA"/>
    <property type="match status" value="1"/>
</dbReference>
<dbReference type="AlphaFoldDB" id="A0A644TSD5"/>
<gene>
    <name evidence="2" type="primary">rmlD_4</name>
    <name evidence="2" type="ORF">SDC9_15634</name>
</gene>
<dbReference type="GO" id="GO:0008831">
    <property type="term" value="F:dTDP-4-dehydrorhamnose reductase activity"/>
    <property type="evidence" value="ECO:0007669"/>
    <property type="project" value="UniProtKB-EC"/>
</dbReference>
<dbReference type="PANTHER" id="PTHR10491">
    <property type="entry name" value="DTDP-4-DEHYDRORHAMNOSE REDUCTASE"/>
    <property type="match status" value="1"/>
</dbReference>
<sequence>MKILVTGSKGQLGNELQLLAAKRPDPEFIFTDYQELDITSIDAVNRFVKEARPDWIINCAAYTSVDKAEAEPEAAQLLNADGPGYLAAVAASCGARLLHISTDYVFGGRNYRPYRETDPAAPKGVYAESKARGEINVMEAAPDSIIVRTSWLYSAYGHNFVKTILRTGREKGLLKVVADQIGSPTWAHDLAIAILNLIDKNADGGFYHYSNEGVCSWYDFARTIIGLSGIACKVVATDTPGYPLPAPRPYYSVLDKSKYTEITHCEVPWWCDSLKKCIALLNEQG</sequence>
<dbReference type="Pfam" id="PF04321">
    <property type="entry name" value="RmlD_sub_bind"/>
    <property type="match status" value="1"/>
</dbReference>
<dbReference type="NCBIfam" id="TIGR01214">
    <property type="entry name" value="rmlD"/>
    <property type="match status" value="1"/>
</dbReference>
<dbReference type="GO" id="GO:0019305">
    <property type="term" value="P:dTDP-rhamnose biosynthetic process"/>
    <property type="evidence" value="ECO:0007669"/>
    <property type="project" value="TreeGrafter"/>
</dbReference>
<organism evidence="2">
    <name type="scientific">bioreactor metagenome</name>
    <dbReference type="NCBI Taxonomy" id="1076179"/>
    <lineage>
        <taxon>unclassified sequences</taxon>
        <taxon>metagenomes</taxon>
        <taxon>ecological metagenomes</taxon>
    </lineage>
</organism>
<dbReference type="FunFam" id="3.40.50.720:FF:000159">
    <property type="entry name" value="dTDP-4-dehydrorhamnose reductase"/>
    <property type="match status" value="1"/>
</dbReference>
<accession>A0A644TSD5</accession>
<name>A0A644TSD5_9ZZZZ</name>
<dbReference type="InterPro" id="IPR029903">
    <property type="entry name" value="RmlD-like-bd"/>
</dbReference>
<dbReference type="Gene3D" id="3.90.25.10">
    <property type="entry name" value="UDP-galactose 4-epimerase, domain 1"/>
    <property type="match status" value="1"/>
</dbReference>
<dbReference type="InterPro" id="IPR036291">
    <property type="entry name" value="NAD(P)-bd_dom_sf"/>
</dbReference>
<evidence type="ECO:0000259" key="1">
    <source>
        <dbReference type="Pfam" id="PF04321"/>
    </source>
</evidence>
<dbReference type="GO" id="GO:0005829">
    <property type="term" value="C:cytosol"/>
    <property type="evidence" value="ECO:0007669"/>
    <property type="project" value="TreeGrafter"/>
</dbReference>
<feature type="domain" description="RmlD-like substrate binding" evidence="1">
    <location>
        <begin position="1"/>
        <end position="280"/>
    </location>
</feature>
<protein>
    <submittedName>
        <fullName evidence="2">dTDP-4-dehydrorhamnose reductase</fullName>
        <ecNumber evidence="2">1.1.1.133</ecNumber>
    </submittedName>
</protein>